<dbReference type="PANTHER" id="PTHR35501:SF3">
    <property type="entry name" value="PROTEIN YY1"/>
    <property type="match status" value="1"/>
</dbReference>
<proteinExistence type="inferred from homology"/>
<accession>A0AA35USG6</accession>
<keyword evidence="4" id="KW-0732">Signal</keyword>
<organism evidence="6 7">
    <name type="scientific">Lactuca saligna</name>
    <name type="common">Willowleaf lettuce</name>
    <dbReference type="NCBI Taxonomy" id="75948"/>
    <lineage>
        <taxon>Eukaryota</taxon>
        <taxon>Viridiplantae</taxon>
        <taxon>Streptophyta</taxon>
        <taxon>Embryophyta</taxon>
        <taxon>Tracheophyta</taxon>
        <taxon>Spermatophyta</taxon>
        <taxon>Magnoliopsida</taxon>
        <taxon>eudicotyledons</taxon>
        <taxon>Gunneridae</taxon>
        <taxon>Pentapetalae</taxon>
        <taxon>asterids</taxon>
        <taxon>campanulids</taxon>
        <taxon>Asterales</taxon>
        <taxon>Asteraceae</taxon>
        <taxon>Cichorioideae</taxon>
        <taxon>Cichorieae</taxon>
        <taxon>Lactucinae</taxon>
        <taxon>Lactuca</taxon>
    </lineage>
</organism>
<evidence type="ECO:0000313" key="6">
    <source>
        <dbReference type="EMBL" id="CAI9259671.1"/>
    </source>
</evidence>
<keyword evidence="2" id="KW-0964">Secreted</keyword>
<evidence type="ECO:0000256" key="1">
    <source>
        <dbReference type="ARBA" id="ARBA00004613"/>
    </source>
</evidence>
<dbReference type="AlphaFoldDB" id="A0AA35USG6"/>
<evidence type="ECO:0000256" key="2">
    <source>
        <dbReference type="ARBA" id="ARBA00022525"/>
    </source>
</evidence>
<dbReference type="PANTHER" id="PTHR35501">
    <property type="entry name" value="PROTEIN YY1"/>
    <property type="match status" value="1"/>
</dbReference>
<protein>
    <recommendedName>
        <fullName evidence="5">Bifunctional inhibitor/plant lipid transfer protein/seed storage helical domain-containing protein</fullName>
    </recommendedName>
</protein>
<sequence length="91" mass="9444">MAGMDGSKINQATLVLLVLALVVGTYGQTCPNQLANLNVCAPFVVPGSTDLMPNSDCCGALQSIDRDCLCSTIQVATRLPTQCNLPVTCGN</sequence>
<comment type="similarity">
    <text evidence="3">Belongs to the A9/FIL1 family.</text>
</comment>
<dbReference type="EMBL" id="OX465086">
    <property type="protein sequence ID" value="CAI9259671.1"/>
    <property type="molecule type" value="Genomic_DNA"/>
</dbReference>
<dbReference type="InterPro" id="IPR036312">
    <property type="entry name" value="Bifun_inhib/LTP/seed_sf"/>
</dbReference>
<dbReference type="InterPro" id="IPR016140">
    <property type="entry name" value="Bifunc_inhib/LTP/seed_store"/>
</dbReference>
<evidence type="ECO:0000256" key="3">
    <source>
        <dbReference type="ARBA" id="ARBA00038300"/>
    </source>
</evidence>
<feature type="signal peptide" evidence="4">
    <location>
        <begin position="1"/>
        <end position="27"/>
    </location>
</feature>
<reference evidence="6" key="1">
    <citation type="submission" date="2023-04" db="EMBL/GenBank/DDBJ databases">
        <authorList>
            <person name="Vijverberg K."/>
            <person name="Xiong W."/>
            <person name="Schranz E."/>
        </authorList>
    </citation>
    <scope>NUCLEOTIDE SEQUENCE</scope>
</reference>
<comment type="subcellular location">
    <subcellularLocation>
        <location evidence="1">Secreted</location>
    </subcellularLocation>
</comment>
<dbReference type="SUPFAM" id="SSF47699">
    <property type="entry name" value="Bifunctional inhibitor/lipid-transfer protein/seed storage 2S albumin"/>
    <property type="match status" value="1"/>
</dbReference>
<name>A0AA35USG6_LACSI</name>
<feature type="domain" description="Bifunctional inhibitor/plant lipid transfer protein/seed storage helical" evidence="5">
    <location>
        <begin position="30"/>
        <end position="89"/>
    </location>
</feature>
<dbReference type="SMART" id="SM00499">
    <property type="entry name" value="AAI"/>
    <property type="match status" value="1"/>
</dbReference>
<dbReference type="Gene3D" id="1.10.110.10">
    <property type="entry name" value="Plant lipid-transfer and hydrophobic proteins"/>
    <property type="match status" value="1"/>
</dbReference>
<dbReference type="Proteomes" id="UP001177003">
    <property type="component" value="Chromosome 0"/>
</dbReference>
<feature type="chain" id="PRO_5041436780" description="Bifunctional inhibitor/plant lipid transfer protein/seed storage helical domain-containing protein" evidence="4">
    <location>
        <begin position="28"/>
        <end position="91"/>
    </location>
</feature>
<evidence type="ECO:0000259" key="5">
    <source>
        <dbReference type="SMART" id="SM00499"/>
    </source>
</evidence>
<evidence type="ECO:0000256" key="4">
    <source>
        <dbReference type="SAM" id="SignalP"/>
    </source>
</evidence>
<keyword evidence="7" id="KW-1185">Reference proteome</keyword>
<dbReference type="GO" id="GO:0005576">
    <property type="term" value="C:extracellular region"/>
    <property type="evidence" value="ECO:0007669"/>
    <property type="project" value="UniProtKB-SubCell"/>
</dbReference>
<gene>
    <name evidence="6" type="ORF">LSALG_LOCUS552</name>
</gene>
<dbReference type="Pfam" id="PF00234">
    <property type="entry name" value="Tryp_alpha_amyl"/>
    <property type="match status" value="1"/>
</dbReference>
<evidence type="ECO:0000313" key="7">
    <source>
        <dbReference type="Proteomes" id="UP001177003"/>
    </source>
</evidence>